<name>A0A1F5X5N8_9BACT</name>
<keyword evidence="5" id="KW-0472">Membrane</keyword>
<sequence>MKKMKISNKRGFTLIELLMVIAIIGILASVVLASMNKSRQKANSAKTKVQLSSIRSAAELYRDVVGNYGISVLGTEAPVAPNFGNGCSSGMFTDPLLDPYMATAAYPYLPAGNLKCTTNGANASDYVVTARLLDDGYWCVDDNGNSRVTTTGTVQANNAGVCP</sequence>
<dbReference type="GO" id="GO:0016020">
    <property type="term" value="C:membrane"/>
    <property type="evidence" value="ECO:0007669"/>
    <property type="project" value="UniProtKB-SubCell"/>
</dbReference>
<dbReference type="GO" id="GO:0015627">
    <property type="term" value="C:type II protein secretion system complex"/>
    <property type="evidence" value="ECO:0007669"/>
    <property type="project" value="InterPro"/>
</dbReference>
<dbReference type="Proteomes" id="UP000178684">
    <property type="component" value="Unassembled WGS sequence"/>
</dbReference>
<dbReference type="GO" id="GO:0015628">
    <property type="term" value="P:protein secretion by the type II secretion system"/>
    <property type="evidence" value="ECO:0007669"/>
    <property type="project" value="InterPro"/>
</dbReference>
<reference evidence="6 7" key="1">
    <citation type="journal article" date="2016" name="Nat. Commun.">
        <title>Thousands of microbial genomes shed light on interconnected biogeochemical processes in an aquifer system.</title>
        <authorList>
            <person name="Anantharaman K."/>
            <person name="Brown C.T."/>
            <person name="Hug L.A."/>
            <person name="Sharon I."/>
            <person name="Castelle C.J."/>
            <person name="Probst A.J."/>
            <person name="Thomas B.C."/>
            <person name="Singh A."/>
            <person name="Wilkins M.J."/>
            <person name="Karaoz U."/>
            <person name="Brodie E.L."/>
            <person name="Williams K.H."/>
            <person name="Hubbard S.S."/>
            <person name="Banfield J.F."/>
        </authorList>
    </citation>
    <scope>NUCLEOTIDE SEQUENCE [LARGE SCALE GENOMIC DNA]</scope>
</reference>
<evidence type="ECO:0000256" key="5">
    <source>
        <dbReference type="ARBA" id="ARBA00023136"/>
    </source>
</evidence>
<dbReference type="AlphaFoldDB" id="A0A1F5X5N8"/>
<dbReference type="InterPro" id="IPR000983">
    <property type="entry name" value="Bac_GSPG_pilin"/>
</dbReference>
<dbReference type="Pfam" id="PF07963">
    <property type="entry name" value="N_methyl"/>
    <property type="match status" value="1"/>
</dbReference>
<evidence type="ECO:0000256" key="1">
    <source>
        <dbReference type="ARBA" id="ARBA00004167"/>
    </source>
</evidence>
<dbReference type="EMBL" id="MFIE01000005">
    <property type="protein sequence ID" value="OGF83189.1"/>
    <property type="molecule type" value="Genomic_DNA"/>
</dbReference>
<dbReference type="InterPro" id="IPR012902">
    <property type="entry name" value="N_methyl_site"/>
</dbReference>
<comment type="caution">
    <text evidence="6">The sequence shown here is derived from an EMBL/GenBank/DDBJ whole genome shotgun (WGS) entry which is preliminary data.</text>
</comment>
<dbReference type="NCBIfam" id="TIGR02532">
    <property type="entry name" value="IV_pilin_GFxxxE"/>
    <property type="match status" value="1"/>
</dbReference>
<keyword evidence="4" id="KW-1133">Transmembrane helix</keyword>
<dbReference type="InterPro" id="IPR045584">
    <property type="entry name" value="Pilin-like"/>
</dbReference>
<keyword evidence="2" id="KW-0488">Methylation</keyword>
<evidence type="ECO:0000313" key="6">
    <source>
        <dbReference type="EMBL" id="OGF83189.1"/>
    </source>
</evidence>
<dbReference type="Gene3D" id="3.30.700.10">
    <property type="entry name" value="Glycoprotein, Type 4 Pilin"/>
    <property type="match status" value="1"/>
</dbReference>
<dbReference type="SUPFAM" id="SSF54523">
    <property type="entry name" value="Pili subunits"/>
    <property type="match status" value="1"/>
</dbReference>
<dbReference type="PANTHER" id="PTHR30093">
    <property type="entry name" value="GENERAL SECRETION PATHWAY PROTEIN G"/>
    <property type="match status" value="1"/>
</dbReference>
<evidence type="ECO:0008006" key="8">
    <source>
        <dbReference type="Google" id="ProtNLM"/>
    </source>
</evidence>
<evidence type="ECO:0000256" key="3">
    <source>
        <dbReference type="ARBA" id="ARBA00022692"/>
    </source>
</evidence>
<evidence type="ECO:0000313" key="7">
    <source>
        <dbReference type="Proteomes" id="UP000178684"/>
    </source>
</evidence>
<organism evidence="6 7">
    <name type="scientific">Candidatus Giovannonibacteria bacterium RIFCSPLOWO2_01_FULL_46_13</name>
    <dbReference type="NCBI Taxonomy" id="1798352"/>
    <lineage>
        <taxon>Bacteria</taxon>
        <taxon>Candidatus Giovannoniibacteriota</taxon>
    </lineage>
</organism>
<dbReference type="PANTHER" id="PTHR30093:SF44">
    <property type="entry name" value="TYPE II SECRETION SYSTEM CORE PROTEIN G"/>
    <property type="match status" value="1"/>
</dbReference>
<gene>
    <name evidence="6" type="ORF">A3B18_00560</name>
</gene>
<dbReference type="PRINTS" id="PR00813">
    <property type="entry name" value="BCTERIALGSPG"/>
</dbReference>
<evidence type="ECO:0000256" key="2">
    <source>
        <dbReference type="ARBA" id="ARBA00022481"/>
    </source>
</evidence>
<protein>
    <recommendedName>
        <fullName evidence="8">Type II secretion system protein GspG C-terminal domain-containing protein</fullName>
    </recommendedName>
</protein>
<proteinExistence type="predicted"/>
<accession>A0A1F5X5N8</accession>
<evidence type="ECO:0000256" key="4">
    <source>
        <dbReference type="ARBA" id="ARBA00022989"/>
    </source>
</evidence>
<keyword evidence="3" id="KW-0812">Transmembrane</keyword>
<dbReference type="PROSITE" id="PS00409">
    <property type="entry name" value="PROKAR_NTER_METHYL"/>
    <property type="match status" value="1"/>
</dbReference>
<comment type="subcellular location">
    <subcellularLocation>
        <location evidence="1">Membrane</location>
        <topology evidence="1">Single-pass membrane protein</topology>
    </subcellularLocation>
</comment>